<dbReference type="RefSeq" id="WP_124766925.1">
    <property type="nucleotide sequence ID" value="NZ_JAFBDY010000034.1"/>
</dbReference>
<dbReference type="EMBL" id="RRCT01000032">
    <property type="protein sequence ID" value="RQW71550.1"/>
    <property type="molecule type" value="Genomic_DNA"/>
</dbReference>
<evidence type="ECO:0000313" key="2">
    <source>
        <dbReference type="EMBL" id="RQW71550.1"/>
    </source>
</evidence>
<keyword evidence="2" id="KW-0378">Hydrolase</keyword>
<dbReference type="Gene3D" id="3.60.15.10">
    <property type="entry name" value="Ribonuclease Z/Hydroxyacylglutathione hydrolase-like"/>
    <property type="match status" value="1"/>
</dbReference>
<organism evidence="2 3">
    <name type="scientific">Lysinibacillus composti</name>
    <dbReference type="NCBI Taxonomy" id="720633"/>
    <lineage>
        <taxon>Bacteria</taxon>
        <taxon>Bacillati</taxon>
        <taxon>Bacillota</taxon>
        <taxon>Bacilli</taxon>
        <taxon>Bacillales</taxon>
        <taxon>Bacillaceae</taxon>
        <taxon>Lysinibacillus</taxon>
    </lineage>
</organism>
<sequence length="283" mass="32469">MQSIEKIGERFWYITPISETDRPILGMVVGDRKTLMIDAGNSESHANYFTGELSKKGVPHPDLVVLTHWHWDHIFGLSALSHTVSISHKETKEAMEKLIPYSWSDEALDERVKAGTEIEFCATAIKKEFTEHRDIAITLPHVTFENRLEIDLGGVNCIVQHVGGIHASDAVIVYIKEEKVLFLGDCMYADIFSEKVNYKVNETLQLLDQIETYDAHTYVLSHHPRPLSKEEFNEEVTLLRTTAKFTELCNGDQQKIIEEFRLHVNRELTEDELETISYFVNGY</sequence>
<protein>
    <submittedName>
        <fullName evidence="2">MBL fold metallo-hydrolase</fullName>
    </submittedName>
</protein>
<evidence type="ECO:0000259" key="1">
    <source>
        <dbReference type="SMART" id="SM00849"/>
    </source>
</evidence>
<name>A0A3N9U4M4_9BACI</name>
<dbReference type="OrthoDB" id="420651at2"/>
<dbReference type="PANTHER" id="PTHR42951:SF4">
    <property type="entry name" value="ACYL-COENZYME A THIOESTERASE MBLAC2"/>
    <property type="match status" value="1"/>
</dbReference>
<dbReference type="Proteomes" id="UP000274033">
    <property type="component" value="Unassembled WGS sequence"/>
</dbReference>
<dbReference type="InterPro" id="IPR001279">
    <property type="entry name" value="Metallo-B-lactamas"/>
</dbReference>
<dbReference type="AlphaFoldDB" id="A0A3N9U4M4"/>
<proteinExistence type="predicted"/>
<dbReference type="SMART" id="SM00849">
    <property type="entry name" value="Lactamase_B"/>
    <property type="match status" value="1"/>
</dbReference>
<comment type="caution">
    <text evidence="2">The sequence shown here is derived from an EMBL/GenBank/DDBJ whole genome shotgun (WGS) entry which is preliminary data.</text>
</comment>
<reference evidence="2 3" key="1">
    <citation type="journal article" date="2013" name="J. Microbiol.">
        <title>Lysinibacillus chungkukjangi sp. nov., isolated from Chungkukjang, Korean fermented soybean food.</title>
        <authorList>
            <person name="Kim S.J."/>
            <person name="Jang Y.H."/>
            <person name="Hamada M."/>
            <person name="Ahn J.H."/>
            <person name="Weon H.Y."/>
            <person name="Suzuki K."/>
            <person name="Whang K.S."/>
            <person name="Kwon S.W."/>
        </authorList>
    </citation>
    <scope>NUCLEOTIDE SEQUENCE [LARGE SCALE GENOMIC DNA]</scope>
    <source>
        <strain evidence="2 3">MCCC 1A12701</strain>
    </source>
</reference>
<gene>
    <name evidence="2" type="ORF">EBB45_19060</name>
</gene>
<dbReference type="InterPro" id="IPR050855">
    <property type="entry name" value="NDM-1-like"/>
</dbReference>
<dbReference type="GO" id="GO:0016787">
    <property type="term" value="F:hydrolase activity"/>
    <property type="evidence" value="ECO:0007669"/>
    <property type="project" value="UniProtKB-KW"/>
</dbReference>
<keyword evidence="3" id="KW-1185">Reference proteome</keyword>
<dbReference type="SUPFAM" id="SSF56281">
    <property type="entry name" value="Metallo-hydrolase/oxidoreductase"/>
    <property type="match status" value="1"/>
</dbReference>
<evidence type="ECO:0000313" key="3">
    <source>
        <dbReference type="Proteomes" id="UP000274033"/>
    </source>
</evidence>
<feature type="domain" description="Metallo-beta-lactamase" evidence="1">
    <location>
        <begin position="23"/>
        <end position="222"/>
    </location>
</feature>
<accession>A0A3N9U4M4</accession>
<dbReference type="PANTHER" id="PTHR42951">
    <property type="entry name" value="METALLO-BETA-LACTAMASE DOMAIN-CONTAINING"/>
    <property type="match status" value="1"/>
</dbReference>
<dbReference type="Pfam" id="PF00753">
    <property type="entry name" value="Lactamase_B"/>
    <property type="match status" value="1"/>
</dbReference>
<dbReference type="InterPro" id="IPR036866">
    <property type="entry name" value="RibonucZ/Hydroxyglut_hydro"/>
</dbReference>